<dbReference type="STRING" id="573501.SAMN04487999_1254"/>
<comment type="similarity">
    <text evidence="1">Belongs to the sigma-70 factor family. ECF subfamily.</text>
</comment>
<keyword evidence="4" id="KW-0804">Transcription</keyword>
<dbReference type="Gene3D" id="1.10.10.10">
    <property type="entry name" value="Winged helix-like DNA-binding domain superfamily/Winged helix DNA-binding domain"/>
    <property type="match status" value="1"/>
</dbReference>
<dbReference type="GO" id="GO:0016987">
    <property type="term" value="F:sigma factor activity"/>
    <property type="evidence" value="ECO:0007669"/>
    <property type="project" value="UniProtKB-KW"/>
</dbReference>
<dbReference type="Pfam" id="PF04542">
    <property type="entry name" value="Sigma70_r2"/>
    <property type="match status" value="1"/>
</dbReference>
<dbReference type="SUPFAM" id="SSF88659">
    <property type="entry name" value="Sigma3 and sigma4 domains of RNA polymerase sigma factors"/>
    <property type="match status" value="1"/>
</dbReference>
<dbReference type="GO" id="GO:0006352">
    <property type="term" value="P:DNA-templated transcription initiation"/>
    <property type="evidence" value="ECO:0007669"/>
    <property type="project" value="InterPro"/>
</dbReference>
<evidence type="ECO:0000256" key="2">
    <source>
        <dbReference type="ARBA" id="ARBA00023015"/>
    </source>
</evidence>
<dbReference type="PANTHER" id="PTHR43133">
    <property type="entry name" value="RNA POLYMERASE ECF-TYPE SIGMA FACTO"/>
    <property type="match status" value="1"/>
</dbReference>
<dbReference type="AlphaFoldDB" id="A0A1M5WLD9"/>
<dbReference type="InterPro" id="IPR013324">
    <property type="entry name" value="RNA_pol_sigma_r3/r4-like"/>
</dbReference>
<dbReference type="RefSeq" id="WP_072981393.1">
    <property type="nucleotide sequence ID" value="NZ_FQXT01000002.1"/>
</dbReference>
<dbReference type="InterPro" id="IPR014327">
    <property type="entry name" value="RNA_pol_sigma70_bacteroid"/>
</dbReference>
<proteinExistence type="inferred from homology"/>
<reference evidence="9" key="1">
    <citation type="submission" date="2016-11" db="EMBL/GenBank/DDBJ databases">
        <authorList>
            <person name="Varghese N."/>
            <person name="Submissions S."/>
        </authorList>
    </citation>
    <scope>NUCLEOTIDE SEQUENCE [LARGE SCALE GENOMIC DNA]</scope>
    <source>
        <strain evidence="9">DSM 19859</strain>
    </source>
</reference>
<dbReference type="EMBL" id="FQXT01000002">
    <property type="protein sequence ID" value="SHH87974.1"/>
    <property type="molecule type" value="Genomic_DNA"/>
</dbReference>
<accession>A0A1M5WLD9</accession>
<dbReference type="CDD" id="cd06171">
    <property type="entry name" value="Sigma70_r4"/>
    <property type="match status" value="1"/>
</dbReference>
<dbReference type="InterPro" id="IPR039425">
    <property type="entry name" value="RNA_pol_sigma-70-like"/>
</dbReference>
<dbReference type="Pfam" id="PF08281">
    <property type="entry name" value="Sigma70_r4_2"/>
    <property type="match status" value="1"/>
</dbReference>
<keyword evidence="10" id="KW-1185">Reference proteome</keyword>
<organism evidence="8 9">
    <name type="scientific">Leeuwenhoekiella palythoae</name>
    <dbReference type="NCBI Taxonomy" id="573501"/>
    <lineage>
        <taxon>Bacteria</taxon>
        <taxon>Pseudomonadati</taxon>
        <taxon>Bacteroidota</taxon>
        <taxon>Flavobacteriia</taxon>
        <taxon>Flavobacteriales</taxon>
        <taxon>Flavobacteriaceae</taxon>
        <taxon>Leeuwenhoekiella</taxon>
    </lineage>
</organism>
<evidence type="ECO:0000313" key="9">
    <source>
        <dbReference type="Proteomes" id="UP000184240"/>
    </source>
</evidence>
<evidence type="ECO:0000256" key="3">
    <source>
        <dbReference type="ARBA" id="ARBA00023082"/>
    </source>
</evidence>
<name>A0A1M5WLD9_9FLAO</name>
<evidence type="ECO:0000313" key="8">
    <source>
        <dbReference type="EMBL" id="SHH87974.1"/>
    </source>
</evidence>
<evidence type="ECO:0000256" key="4">
    <source>
        <dbReference type="ARBA" id="ARBA00023163"/>
    </source>
</evidence>
<dbReference type="InterPro" id="IPR013325">
    <property type="entry name" value="RNA_pol_sigma_r2"/>
</dbReference>
<evidence type="ECO:0000256" key="1">
    <source>
        <dbReference type="ARBA" id="ARBA00010641"/>
    </source>
</evidence>
<evidence type="ECO:0000313" key="10">
    <source>
        <dbReference type="Proteomes" id="UP000290037"/>
    </source>
</evidence>
<keyword evidence="2" id="KW-0805">Transcription regulation</keyword>
<dbReference type="InterPro" id="IPR014284">
    <property type="entry name" value="RNA_pol_sigma-70_dom"/>
</dbReference>
<dbReference type="InterPro" id="IPR007627">
    <property type="entry name" value="RNA_pol_sigma70_r2"/>
</dbReference>
<keyword evidence="3" id="KW-0731">Sigma factor</keyword>
<reference evidence="7 10" key="3">
    <citation type="submission" date="2018-07" db="EMBL/GenBank/DDBJ databases">
        <title>Leeuwenhoekiella genomics.</title>
        <authorList>
            <person name="Tahon G."/>
            <person name="Willems A."/>
        </authorList>
    </citation>
    <scope>NUCLEOTIDE SEQUENCE [LARGE SCALE GENOMIC DNA]</scope>
    <source>
        <strain evidence="7 10">LMG 24856</strain>
    </source>
</reference>
<dbReference type="InterPro" id="IPR036388">
    <property type="entry name" value="WH-like_DNA-bd_sf"/>
</dbReference>
<evidence type="ECO:0000313" key="7">
    <source>
        <dbReference type="EMBL" id="RXG31405.1"/>
    </source>
</evidence>
<dbReference type="NCBIfam" id="TIGR02985">
    <property type="entry name" value="Sig70_bacteroi1"/>
    <property type="match status" value="1"/>
</dbReference>
<dbReference type="SUPFAM" id="SSF88946">
    <property type="entry name" value="Sigma2 domain of RNA polymerase sigma factors"/>
    <property type="match status" value="1"/>
</dbReference>
<dbReference type="InterPro" id="IPR013249">
    <property type="entry name" value="RNA_pol_sigma70_r4_t2"/>
</dbReference>
<sequence>MQHQVLQSNDQELQQLLRTQPKLGFDRVFETYWQRLFSYAYQIYADESICEDIVQEVFVSLWEKLEHTSIINLEGYLFRAVKYKVFNHLRDLKFTQEHQEVLEQIAMPARAEANLDYDDFENLVHREIDKLPPKCKTVFMLSRFEEVSNAEIAQKLNISIRTVEKHISDALKHLKSNLPVQELSLIVTLMFQ</sequence>
<evidence type="ECO:0000259" key="6">
    <source>
        <dbReference type="Pfam" id="PF08281"/>
    </source>
</evidence>
<dbReference type="NCBIfam" id="TIGR02937">
    <property type="entry name" value="sigma70-ECF"/>
    <property type="match status" value="1"/>
</dbReference>
<dbReference type="GO" id="GO:0003677">
    <property type="term" value="F:DNA binding"/>
    <property type="evidence" value="ECO:0007669"/>
    <property type="project" value="InterPro"/>
</dbReference>
<dbReference type="PANTHER" id="PTHR43133:SF46">
    <property type="entry name" value="RNA POLYMERASE SIGMA-70 FACTOR ECF SUBFAMILY"/>
    <property type="match status" value="1"/>
</dbReference>
<gene>
    <name evidence="7" type="ORF">DSM01_546</name>
    <name evidence="8" type="ORF">SAMN04487999_1254</name>
</gene>
<dbReference type="Proteomes" id="UP000290037">
    <property type="component" value="Unassembled WGS sequence"/>
</dbReference>
<dbReference type="Proteomes" id="UP000184240">
    <property type="component" value="Unassembled WGS sequence"/>
</dbReference>
<feature type="domain" description="RNA polymerase sigma-70 region 2" evidence="5">
    <location>
        <begin position="29"/>
        <end position="93"/>
    </location>
</feature>
<dbReference type="EMBL" id="QOVN01000001">
    <property type="protein sequence ID" value="RXG31405.1"/>
    <property type="molecule type" value="Genomic_DNA"/>
</dbReference>
<dbReference type="Gene3D" id="1.10.1740.10">
    <property type="match status" value="1"/>
</dbReference>
<reference evidence="8" key="2">
    <citation type="submission" date="2016-11" db="EMBL/GenBank/DDBJ databases">
        <authorList>
            <person name="Jaros S."/>
            <person name="Januszkiewicz K."/>
            <person name="Wedrychowicz H."/>
        </authorList>
    </citation>
    <scope>NUCLEOTIDE SEQUENCE [LARGE SCALE GENOMIC DNA]</scope>
    <source>
        <strain evidence="8">DSM 19859</strain>
    </source>
</reference>
<evidence type="ECO:0000259" key="5">
    <source>
        <dbReference type="Pfam" id="PF04542"/>
    </source>
</evidence>
<protein>
    <submittedName>
        <fullName evidence="7">RNA polymerase sigma-70 factor (ECF subfamily)</fullName>
    </submittedName>
    <submittedName>
        <fullName evidence="8">RNA polymerase sigma-70 factor, ECF subfamily</fullName>
    </submittedName>
</protein>
<feature type="domain" description="RNA polymerase sigma factor 70 region 4 type 2" evidence="6">
    <location>
        <begin position="123"/>
        <end position="174"/>
    </location>
</feature>
<dbReference type="OrthoDB" id="665981at2"/>